<evidence type="ECO:0000256" key="4">
    <source>
        <dbReference type="ARBA" id="ARBA00022525"/>
    </source>
</evidence>
<keyword evidence="9" id="KW-1185">Reference proteome</keyword>
<evidence type="ECO:0000256" key="3">
    <source>
        <dbReference type="ARBA" id="ARBA00005709"/>
    </source>
</evidence>
<keyword evidence="8" id="KW-0282">Flagellum</keyword>
<dbReference type="InterPro" id="IPR013384">
    <property type="entry name" value="Flagell_FlgL"/>
</dbReference>
<comment type="similarity">
    <text evidence="3">Belongs to the bacterial flagellin family.</text>
</comment>
<feature type="domain" description="Flagellin C-terminal" evidence="7">
    <location>
        <begin position="330"/>
        <end position="403"/>
    </location>
</feature>
<sequence length="412" mass="44733">MRITTLQMHKTGLANMLDNQQQLNKTQQQVASGRRVLTPSDDPVAATRILQLEQDLALREQFETNMTAAGNRLQLEEVTLGSISDSYARLKELTVEAGGGTLTKSDRQAIAAEVEQIQQSLVGLFNSRDANGEYMFAGFQGGEAPFQQVPNGRYEYQGDGGQRFLAIGTTTTVATGDSGKDLFVDVTAVKNSFTTAVNPLNQGTTQINPGFVIDEEAYGDFYPDDLVITFNPESALLPEQANFTVRRASDGRPVEGLINQPYAQGRELEVAGMALTLSGSPESGDQVMVRSTPKQSVTDTLYRLAYGLNNLEDTPDDANTLTTLIADSLTNLDYALATVSRTQSQIGARLNVVDNTRSLSADITLVNQQVLSELQDVDLAEAVSRMSMQTTLLEAAQKSYTTISQLSLFNSM</sequence>
<proteinExistence type="inferred from homology"/>
<comment type="caution">
    <text evidence="8">The sequence shown here is derived from an EMBL/GenBank/DDBJ whole genome shotgun (WGS) entry which is preliminary data.</text>
</comment>
<dbReference type="Proteomes" id="UP001620597">
    <property type="component" value="Unassembled WGS sequence"/>
</dbReference>
<dbReference type="Pfam" id="PF00700">
    <property type="entry name" value="Flagellin_C"/>
    <property type="match status" value="1"/>
</dbReference>
<keyword evidence="5" id="KW-0975">Bacterial flagellum</keyword>
<evidence type="ECO:0000313" key="8">
    <source>
        <dbReference type="EMBL" id="MFK4754112.1"/>
    </source>
</evidence>
<dbReference type="Gene3D" id="1.20.1330.10">
    <property type="entry name" value="f41 fragment of flagellin, N-terminal domain"/>
    <property type="match status" value="2"/>
</dbReference>
<feature type="domain" description="Flagellin N-terminal" evidence="6">
    <location>
        <begin position="3"/>
        <end position="138"/>
    </location>
</feature>
<keyword evidence="8" id="KW-0969">Cilium</keyword>
<dbReference type="SUPFAM" id="SSF64518">
    <property type="entry name" value="Phase 1 flagellin"/>
    <property type="match status" value="1"/>
</dbReference>
<reference evidence="8 9" key="1">
    <citation type="submission" date="2024-03" db="EMBL/GenBank/DDBJ databases">
        <title>High-quality draft genome sequence of Oceanobacter sp. wDCs-4.</title>
        <authorList>
            <person name="Dong C."/>
        </authorList>
    </citation>
    <scope>NUCLEOTIDE SEQUENCE [LARGE SCALE GENOMIC DNA]</scope>
    <source>
        <strain evidence="9">wDCs-4</strain>
    </source>
</reference>
<comment type="subcellular location">
    <subcellularLocation>
        <location evidence="1">Bacterial flagellum</location>
    </subcellularLocation>
    <subcellularLocation>
        <location evidence="2">Secreted</location>
    </subcellularLocation>
</comment>
<evidence type="ECO:0000259" key="6">
    <source>
        <dbReference type="Pfam" id="PF00669"/>
    </source>
</evidence>
<protein>
    <submittedName>
        <fullName evidence="8">Flagellar hook-associated protein FlgL</fullName>
    </submittedName>
</protein>
<keyword evidence="8" id="KW-0966">Cell projection</keyword>
<evidence type="ECO:0000259" key="7">
    <source>
        <dbReference type="Pfam" id="PF00700"/>
    </source>
</evidence>
<evidence type="ECO:0000256" key="5">
    <source>
        <dbReference type="ARBA" id="ARBA00023143"/>
    </source>
</evidence>
<evidence type="ECO:0000256" key="2">
    <source>
        <dbReference type="ARBA" id="ARBA00004613"/>
    </source>
</evidence>
<dbReference type="PANTHER" id="PTHR42792:SF1">
    <property type="entry name" value="FLAGELLAR HOOK-ASSOCIATED PROTEIN 3"/>
    <property type="match status" value="1"/>
</dbReference>
<dbReference type="NCBIfam" id="TIGR02550">
    <property type="entry name" value="flagell_flgL"/>
    <property type="match status" value="1"/>
</dbReference>
<keyword evidence="4" id="KW-0964">Secreted</keyword>
<dbReference type="PANTHER" id="PTHR42792">
    <property type="entry name" value="FLAGELLIN"/>
    <property type="match status" value="1"/>
</dbReference>
<organism evidence="8 9">
    <name type="scientific">Oceanobacter antarcticus</name>
    <dbReference type="NCBI Taxonomy" id="3133425"/>
    <lineage>
        <taxon>Bacteria</taxon>
        <taxon>Pseudomonadati</taxon>
        <taxon>Pseudomonadota</taxon>
        <taxon>Gammaproteobacteria</taxon>
        <taxon>Oceanospirillales</taxon>
        <taxon>Oceanospirillaceae</taxon>
        <taxon>Oceanobacter</taxon>
    </lineage>
</organism>
<dbReference type="InterPro" id="IPR001492">
    <property type="entry name" value="Flagellin"/>
</dbReference>
<name>A0ABW8NMC0_9GAMM</name>
<gene>
    <name evidence="8" type="primary">flgL</name>
    <name evidence="8" type="ORF">WG929_16995</name>
</gene>
<dbReference type="EMBL" id="JBBKTX010000024">
    <property type="protein sequence ID" value="MFK4754112.1"/>
    <property type="molecule type" value="Genomic_DNA"/>
</dbReference>
<dbReference type="InterPro" id="IPR046358">
    <property type="entry name" value="Flagellin_C"/>
</dbReference>
<dbReference type="RefSeq" id="WP_416207064.1">
    <property type="nucleotide sequence ID" value="NZ_JBBKTX010000024.1"/>
</dbReference>
<evidence type="ECO:0000256" key="1">
    <source>
        <dbReference type="ARBA" id="ARBA00004365"/>
    </source>
</evidence>
<dbReference type="InterPro" id="IPR001029">
    <property type="entry name" value="Flagellin_N"/>
</dbReference>
<evidence type="ECO:0000313" key="9">
    <source>
        <dbReference type="Proteomes" id="UP001620597"/>
    </source>
</evidence>
<accession>A0ABW8NMC0</accession>
<dbReference type="Pfam" id="PF00669">
    <property type="entry name" value="Flagellin_N"/>
    <property type="match status" value="1"/>
</dbReference>